<feature type="transmembrane region" description="Helical" evidence="1">
    <location>
        <begin position="68"/>
        <end position="85"/>
    </location>
</feature>
<feature type="transmembrane region" description="Helical" evidence="1">
    <location>
        <begin position="243"/>
        <end position="260"/>
    </location>
</feature>
<evidence type="ECO:0008006" key="4">
    <source>
        <dbReference type="Google" id="ProtNLM"/>
    </source>
</evidence>
<dbReference type="Pfam" id="PF05145">
    <property type="entry name" value="AbrB"/>
    <property type="match status" value="1"/>
</dbReference>
<dbReference type="PANTHER" id="PTHR38457:SF1">
    <property type="entry name" value="REGULATOR ABRB-RELATED"/>
    <property type="match status" value="1"/>
</dbReference>
<feature type="transmembrane region" description="Helical" evidence="1">
    <location>
        <begin position="334"/>
        <end position="351"/>
    </location>
</feature>
<dbReference type="Proteomes" id="UP000588647">
    <property type="component" value="Unassembled WGS sequence"/>
</dbReference>
<protein>
    <recommendedName>
        <fullName evidence="4">AbrB family transcriptional regulator</fullName>
    </recommendedName>
</protein>
<dbReference type="EMBL" id="JACIEM010000005">
    <property type="protein sequence ID" value="MBB4004566.1"/>
    <property type="molecule type" value="Genomic_DNA"/>
</dbReference>
<keyword evidence="1" id="KW-0472">Membrane</keyword>
<keyword evidence="1" id="KW-0812">Transmembrane</keyword>
<proteinExistence type="predicted"/>
<evidence type="ECO:0000313" key="3">
    <source>
        <dbReference type="Proteomes" id="UP000588647"/>
    </source>
</evidence>
<dbReference type="PIRSF" id="PIRSF038991">
    <property type="entry name" value="Protein_AbrB"/>
    <property type="match status" value="1"/>
</dbReference>
<accession>A0A7W6HG21</accession>
<feature type="transmembrane region" description="Helical" evidence="1">
    <location>
        <begin position="216"/>
        <end position="237"/>
    </location>
</feature>
<dbReference type="GO" id="GO:0010468">
    <property type="term" value="P:regulation of gene expression"/>
    <property type="evidence" value="ECO:0007669"/>
    <property type="project" value="InterPro"/>
</dbReference>
<keyword evidence="3" id="KW-1185">Reference proteome</keyword>
<gene>
    <name evidence="2" type="ORF">GGR03_003661</name>
</gene>
<name>A0A7W6HG21_9HYPH</name>
<organism evidence="2 3">
    <name type="scientific">Aurantimonas endophytica</name>
    <dbReference type="NCBI Taxonomy" id="1522175"/>
    <lineage>
        <taxon>Bacteria</taxon>
        <taxon>Pseudomonadati</taxon>
        <taxon>Pseudomonadota</taxon>
        <taxon>Alphaproteobacteria</taxon>
        <taxon>Hyphomicrobiales</taxon>
        <taxon>Aurantimonadaceae</taxon>
        <taxon>Aurantimonas</taxon>
    </lineage>
</organism>
<reference evidence="2 3" key="1">
    <citation type="submission" date="2020-08" db="EMBL/GenBank/DDBJ databases">
        <title>Genomic Encyclopedia of Type Strains, Phase IV (KMG-IV): sequencing the most valuable type-strain genomes for metagenomic binning, comparative biology and taxonomic classification.</title>
        <authorList>
            <person name="Goeker M."/>
        </authorList>
    </citation>
    <scope>NUCLEOTIDE SEQUENCE [LARGE SCALE GENOMIC DNA]</scope>
    <source>
        <strain evidence="2 3">DSM 103570</strain>
    </source>
</reference>
<dbReference type="GO" id="GO:0016020">
    <property type="term" value="C:membrane"/>
    <property type="evidence" value="ECO:0007669"/>
    <property type="project" value="InterPro"/>
</dbReference>
<keyword evidence="1" id="KW-1133">Transmembrane helix</keyword>
<evidence type="ECO:0000313" key="2">
    <source>
        <dbReference type="EMBL" id="MBB4004566.1"/>
    </source>
</evidence>
<dbReference type="PANTHER" id="PTHR38457">
    <property type="entry name" value="REGULATOR ABRB-RELATED"/>
    <property type="match status" value="1"/>
</dbReference>
<dbReference type="NCBIfam" id="TIGR03082">
    <property type="entry name" value="Gneg_AbrB_dup"/>
    <property type="match status" value="2"/>
</dbReference>
<sequence length="361" mass="37616">MTMLSAFHPARFDYPRFALALGIGGLGTAAFLYMGWPLPWMLGAMLACTLAALVKLPVRAPMIVRPPMSVVLGVLLGASFSADMVSRMGAWIPTLAGLMLFLLVSGAACVAYFRKIGGYDLPTAYFAGMPGGLIEMVLLGQARGGDARRIALVHSIRILLTVSCLPFLIPALGGGDIGTGAATGAPIGGASLESVLWLIGTGVLGAILGRRLKLPAPYLLGPMIASGAVHLAGWTHTAPPREIVWIAQLVLGVTLGCRFVGTAPSEMLRTLVLSLGSFVILIASAVAFAFALAALTPLDVVSVALAYAPGGLVETSVIALALQIEVAFVATHHIVRVVLVMAAAAPIFRWVDRKKQSQQSE</sequence>
<evidence type="ECO:0000256" key="1">
    <source>
        <dbReference type="SAM" id="Phobius"/>
    </source>
</evidence>
<dbReference type="InterPro" id="IPR007820">
    <property type="entry name" value="AbrB_fam"/>
</dbReference>
<feature type="transmembrane region" description="Helical" evidence="1">
    <location>
        <begin position="189"/>
        <end position="209"/>
    </location>
</feature>
<feature type="transmembrane region" description="Helical" evidence="1">
    <location>
        <begin position="301"/>
        <end position="322"/>
    </location>
</feature>
<dbReference type="RefSeq" id="WP_183210179.1">
    <property type="nucleotide sequence ID" value="NZ_JAAAMM010000005.1"/>
</dbReference>
<dbReference type="AlphaFoldDB" id="A0A7W6HG21"/>
<feature type="transmembrane region" description="Helical" evidence="1">
    <location>
        <begin position="150"/>
        <end position="169"/>
    </location>
</feature>
<comment type="caution">
    <text evidence="2">The sequence shown here is derived from an EMBL/GenBank/DDBJ whole genome shotgun (WGS) entry which is preliminary data.</text>
</comment>
<feature type="transmembrane region" description="Helical" evidence="1">
    <location>
        <begin position="272"/>
        <end position="295"/>
    </location>
</feature>
<feature type="transmembrane region" description="Helical" evidence="1">
    <location>
        <begin position="12"/>
        <end position="32"/>
    </location>
</feature>
<feature type="transmembrane region" description="Helical" evidence="1">
    <location>
        <begin position="91"/>
        <end position="113"/>
    </location>
</feature>
<dbReference type="InterPro" id="IPR017516">
    <property type="entry name" value="AbrB_dup"/>
</dbReference>